<dbReference type="PROSITE" id="PS50887">
    <property type="entry name" value="GGDEF"/>
    <property type="match status" value="1"/>
</dbReference>
<feature type="transmembrane region" description="Helical" evidence="10">
    <location>
        <begin position="159"/>
        <end position="181"/>
    </location>
</feature>
<dbReference type="InterPro" id="IPR035965">
    <property type="entry name" value="PAS-like_dom_sf"/>
</dbReference>
<feature type="transmembrane region" description="Helical" evidence="10">
    <location>
        <begin position="193"/>
        <end position="215"/>
    </location>
</feature>
<protein>
    <recommendedName>
        <fullName evidence="4">diguanylate cyclase</fullName>
        <ecNumber evidence="4">2.7.7.65</ecNumber>
    </recommendedName>
</protein>
<dbReference type="CDD" id="cd01948">
    <property type="entry name" value="EAL"/>
    <property type="match status" value="1"/>
</dbReference>
<evidence type="ECO:0000259" key="12">
    <source>
        <dbReference type="PROSITE" id="PS50113"/>
    </source>
</evidence>
<dbReference type="NCBIfam" id="TIGR00229">
    <property type="entry name" value="sensory_box"/>
    <property type="match status" value="2"/>
</dbReference>
<sequence length="995" mass="111769">MDVSLDVGDEKKPYFIVTLTIFAGLIYLLACFCITLTQHDTNLASLWFPTAATIAFLFHHRKHQWPFILIAAQLATMAANWTFFPISLFSVQLALINQVQAVVCTLLLSRFLNHKSPINGLYTWLRFVICSVILAPLFSATLAATIVSLHGLAPFNQIFGVWFMSESISVMALTPVGLLYYRGFWRKSLNERTLTESIMIIAIAMVSCFYAMQYLPFPFTFAIIPMLWAAIRLPLLQAFTSFLCVIILLAIMMAYHVVDIRSAYPSVNDVLVYTPLLLVLLPVNSVAVLMHAFRLERDHIEESETRFRNVIEFSAIGTALVALDGRWIQVNPALCQMLGYPARTLTDMTFQDITHRDDLESDLSQLSALVEGKISSYSMEKRYLHSSGTSIWTLLSVSLIRDPQGEPLYFVSQIKDISEIKNNERYKQQLLDKLHEEKERLHITLTSIGDAVISTDSLMRVTFMNPVAEKMTGWTQEEALGLPIDNIVHLYDGIDGDSVYPLRTDENSHTRRAEDRLILKNLQGAHFDVQSRISELTAINGNLMGYVLVFQDVSESRELLRKLSYSALHDPLTGLPNRVSFEQALKRALRQAVEEERTHALIFLDLDRFKAVNDSAGHAAGDALLQKISQLMHSNIRTQDILARLGGDEFAFILIDCEADKAKEIITRVINQINDYIFEWEGKLHRVGASAGMTLINVGNALAVDLMNQADIACYTAKHSGRGKLMSYEPKHKQHINYGKGLLSAEEIDDILTQNRINIQAQGIAPPKTPQSIAFYNLELIPHSTAGINILPELFQESCFQNHRREEIDRWMLREVLENQAQALKSKGISIAIPVATSSLCNPTFTTQMFEMIQASQLPPTRLLIRIPESALNEDYAHAQPALNTLTELGCRLIVEDFGRNLSVTERLQSVKIEYVMITPTLITNVHCNQMDEVLVSIIHGNAWRHGAQTIAGPADIQASLLTLDSIKIDLTFGNMIQEVKPLSSVLQGGYFGIN</sequence>
<dbReference type="SUPFAM" id="SSF55785">
    <property type="entry name" value="PYP-like sensor domain (PAS domain)"/>
    <property type="match status" value="2"/>
</dbReference>
<reference evidence="15 16" key="1">
    <citation type="journal article" date="2014" name="Gut Pathog.">
        <title>Gene clusters of Hafnia alvei strain FB1 important in survival and pathogenesis: a draft genome perspective.</title>
        <authorList>
            <person name="Tan J.Y."/>
            <person name="Yin W.F."/>
            <person name="Chan K.G."/>
        </authorList>
    </citation>
    <scope>NUCLEOTIDE SEQUENCE [LARGE SCALE GENOMIC DNA]</scope>
    <source>
        <strain evidence="15 16">FB1</strain>
    </source>
</reference>
<dbReference type="NCBIfam" id="TIGR00254">
    <property type="entry name" value="GGDEF"/>
    <property type="match status" value="1"/>
</dbReference>
<dbReference type="KEGG" id="hav:AT03_16825"/>
<dbReference type="SUPFAM" id="SSF141868">
    <property type="entry name" value="EAL domain-like"/>
    <property type="match status" value="1"/>
</dbReference>
<feature type="transmembrane region" description="Helical" evidence="10">
    <location>
        <begin position="14"/>
        <end position="37"/>
    </location>
</feature>
<dbReference type="InterPro" id="IPR000160">
    <property type="entry name" value="GGDEF_dom"/>
</dbReference>
<dbReference type="PROSITE" id="PS50883">
    <property type="entry name" value="EAL"/>
    <property type="match status" value="1"/>
</dbReference>
<dbReference type="SMART" id="SM00052">
    <property type="entry name" value="EAL"/>
    <property type="match status" value="1"/>
</dbReference>
<dbReference type="InterPro" id="IPR029787">
    <property type="entry name" value="Nucleotide_cyclase"/>
</dbReference>
<dbReference type="PROSITE" id="PS50112">
    <property type="entry name" value="PAS"/>
    <property type="match status" value="2"/>
</dbReference>
<dbReference type="Gene3D" id="3.20.20.450">
    <property type="entry name" value="EAL domain"/>
    <property type="match status" value="1"/>
</dbReference>
<dbReference type="GO" id="GO:0006355">
    <property type="term" value="P:regulation of DNA-templated transcription"/>
    <property type="evidence" value="ECO:0007669"/>
    <property type="project" value="InterPro"/>
</dbReference>
<dbReference type="CDD" id="cd01949">
    <property type="entry name" value="GGDEF"/>
    <property type="match status" value="1"/>
</dbReference>
<comment type="cofactor">
    <cofactor evidence="1">
        <name>Mg(2+)</name>
        <dbReference type="ChEBI" id="CHEBI:18420"/>
    </cofactor>
</comment>
<dbReference type="PANTHER" id="PTHR44757">
    <property type="entry name" value="DIGUANYLATE CYCLASE DGCP"/>
    <property type="match status" value="1"/>
</dbReference>
<dbReference type="SMART" id="SM00267">
    <property type="entry name" value="GGDEF"/>
    <property type="match status" value="1"/>
</dbReference>
<dbReference type="EMBL" id="CP009706">
    <property type="protein sequence ID" value="AIU73893.1"/>
    <property type="molecule type" value="Genomic_DNA"/>
</dbReference>
<dbReference type="Gene3D" id="3.30.450.20">
    <property type="entry name" value="PAS domain"/>
    <property type="match status" value="2"/>
</dbReference>
<keyword evidence="8 10" id="KW-0472">Membrane</keyword>
<dbReference type="Pfam" id="PF05231">
    <property type="entry name" value="MASE1"/>
    <property type="match status" value="1"/>
</dbReference>
<accession>A0A097R5A0</accession>
<dbReference type="Pfam" id="PF00563">
    <property type="entry name" value="EAL"/>
    <property type="match status" value="1"/>
</dbReference>
<feature type="transmembrane region" description="Helical" evidence="10">
    <location>
        <begin position="124"/>
        <end position="147"/>
    </location>
</feature>
<proteinExistence type="predicted"/>
<evidence type="ECO:0000313" key="16">
    <source>
        <dbReference type="Proteomes" id="UP000029986"/>
    </source>
</evidence>
<dbReference type="GO" id="GO:0052621">
    <property type="term" value="F:diguanylate cyclase activity"/>
    <property type="evidence" value="ECO:0007669"/>
    <property type="project" value="UniProtKB-EC"/>
</dbReference>
<dbReference type="PROSITE" id="PS50113">
    <property type="entry name" value="PAC"/>
    <property type="match status" value="2"/>
</dbReference>
<feature type="domain" description="PAC" evidence="12">
    <location>
        <begin position="377"/>
        <end position="429"/>
    </location>
</feature>
<dbReference type="FunFam" id="3.30.70.270:FF:000001">
    <property type="entry name" value="Diguanylate cyclase domain protein"/>
    <property type="match status" value="1"/>
</dbReference>
<name>A0A097R5A0_HAFAL</name>
<dbReference type="CDD" id="cd00130">
    <property type="entry name" value="PAS"/>
    <property type="match status" value="2"/>
</dbReference>
<dbReference type="HOGENOM" id="CLU_000445_126_2_6"/>
<dbReference type="InterPro" id="IPR000700">
    <property type="entry name" value="PAS-assoc_C"/>
</dbReference>
<dbReference type="InterPro" id="IPR013767">
    <property type="entry name" value="PAS_fold"/>
</dbReference>
<feature type="transmembrane region" description="Helical" evidence="10">
    <location>
        <begin position="270"/>
        <end position="293"/>
    </location>
</feature>
<dbReference type="InterPro" id="IPR001610">
    <property type="entry name" value="PAC"/>
</dbReference>
<feature type="domain" description="PAS" evidence="11">
    <location>
        <begin position="437"/>
        <end position="481"/>
    </location>
</feature>
<comment type="pathway">
    <text evidence="3">Purine metabolism; 3',5'-cyclic di-GMP biosynthesis.</text>
</comment>
<feature type="domain" description="PAS" evidence="11">
    <location>
        <begin position="303"/>
        <end position="373"/>
    </location>
</feature>
<feature type="domain" description="GGDEF" evidence="14">
    <location>
        <begin position="597"/>
        <end position="730"/>
    </location>
</feature>
<dbReference type="Proteomes" id="UP000029986">
    <property type="component" value="Chromosome"/>
</dbReference>
<gene>
    <name evidence="15" type="ORF">AT03_16825</name>
</gene>
<feature type="domain" description="EAL" evidence="13">
    <location>
        <begin position="741"/>
        <end position="994"/>
    </location>
</feature>
<feature type="domain" description="PAC" evidence="12">
    <location>
        <begin position="511"/>
        <end position="565"/>
    </location>
</feature>
<dbReference type="PATRIC" id="fig|1453496.5.peg.3450"/>
<dbReference type="AlphaFoldDB" id="A0A097R5A0"/>
<dbReference type="EC" id="2.7.7.65" evidence="4"/>
<organism evidence="15 16">
    <name type="scientific">Hafnia alvei FB1</name>
    <dbReference type="NCBI Taxonomy" id="1453496"/>
    <lineage>
        <taxon>Bacteria</taxon>
        <taxon>Pseudomonadati</taxon>
        <taxon>Pseudomonadota</taxon>
        <taxon>Gammaproteobacteria</taxon>
        <taxon>Enterobacterales</taxon>
        <taxon>Hafniaceae</taxon>
        <taxon>Hafnia</taxon>
    </lineage>
</organism>
<keyword evidence="7 10" id="KW-1133">Transmembrane helix</keyword>
<evidence type="ECO:0000259" key="11">
    <source>
        <dbReference type="PROSITE" id="PS50112"/>
    </source>
</evidence>
<evidence type="ECO:0000256" key="5">
    <source>
        <dbReference type="ARBA" id="ARBA00022475"/>
    </source>
</evidence>
<dbReference type="Pfam" id="PF08447">
    <property type="entry name" value="PAS_3"/>
    <property type="match status" value="1"/>
</dbReference>
<dbReference type="SUPFAM" id="SSF55073">
    <property type="entry name" value="Nucleotide cyclase"/>
    <property type="match status" value="1"/>
</dbReference>
<evidence type="ECO:0000259" key="14">
    <source>
        <dbReference type="PROSITE" id="PS50887"/>
    </source>
</evidence>
<evidence type="ECO:0000256" key="4">
    <source>
        <dbReference type="ARBA" id="ARBA00012528"/>
    </source>
</evidence>
<dbReference type="PANTHER" id="PTHR44757:SF4">
    <property type="entry name" value="DIGUANYLATE CYCLASE DGCE-RELATED"/>
    <property type="match status" value="1"/>
</dbReference>
<dbReference type="OrthoDB" id="9787514at2"/>
<feature type="transmembrane region" description="Helical" evidence="10">
    <location>
        <begin position="235"/>
        <end position="258"/>
    </location>
</feature>
<evidence type="ECO:0000256" key="3">
    <source>
        <dbReference type="ARBA" id="ARBA00004665"/>
    </source>
</evidence>
<evidence type="ECO:0000313" key="15">
    <source>
        <dbReference type="EMBL" id="AIU73893.1"/>
    </source>
</evidence>
<dbReference type="Gene3D" id="3.30.70.270">
    <property type="match status" value="1"/>
</dbReference>
<dbReference type="InterPro" id="IPR013655">
    <property type="entry name" value="PAS_fold_3"/>
</dbReference>
<evidence type="ECO:0000256" key="7">
    <source>
        <dbReference type="ARBA" id="ARBA00022989"/>
    </source>
</evidence>
<dbReference type="GO" id="GO:0005886">
    <property type="term" value="C:plasma membrane"/>
    <property type="evidence" value="ECO:0007669"/>
    <property type="project" value="UniProtKB-SubCell"/>
</dbReference>
<dbReference type="eggNOG" id="COG3447">
    <property type="taxonomic scope" value="Bacteria"/>
</dbReference>
<dbReference type="InterPro" id="IPR043128">
    <property type="entry name" value="Rev_trsase/Diguanyl_cyclase"/>
</dbReference>
<dbReference type="SMART" id="SM00091">
    <property type="entry name" value="PAS"/>
    <property type="match status" value="2"/>
</dbReference>
<feature type="transmembrane region" description="Helical" evidence="10">
    <location>
        <begin position="65"/>
        <end position="83"/>
    </location>
</feature>
<dbReference type="Pfam" id="PF00989">
    <property type="entry name" value="PAS"/>
    <property type="match status" value="1"/>
</dbReference>
<dbReference type="Pfam" id="PF00990">
    <property type="entry name" value="GGDEF"/>
    <property type="match status" value="1"/>
</dbReference>
<dbReference type="eggNOG" id="COG5001">
    <property type="taxonomic scope" value="Bacteria"/>
</dbReference>
<dbReference type="InterPro" id="IPR001633">
    <property type="entry name" value="EAL_dom"/>
</dbReference>
<evidence type="ECO:0000256" key="9">
    <source>
        <dbReference type="ARBA" id="ARBA00034247"/>
    </source>
</evidence>
<evidence type="ECO:0000256" key="2">
    <source>
        <dbReference type="ARBA" id="ARBA00004651"/>
    </source>
</evidence>
<comment type="catalytic activity">
    <reaction evidence="9">
        <text>2 GTP = 3',3'-c-di-GMP + 2 diphosphate</text>
        <dbReference type="Rhea" id="RHEA:24898"/>
        <dbReference type="ChEBI" id="CHEBI:33019"/>
        <dbReference type="ChEBI" id="CHEBI:37565"/>
        <dbReference type="ChEBI" id="CHEBI:58805"/>
        <dbReference type="EC" id="2.7.7.65"/>
    </reaction>
</comment>
<feature type="transmembrane region" description="Helical" evidence="10">
    <location>
        <begin position="43"/>
        <end position="58"/>
    </location>
</feature>
<evidence type="ECO:0000256" key="6">
    <source>
        <dbReference type="ARBA" id="ARBA00022692"/>
    </source>
</evidence>
<comment type="subcellular location">
    <subcellularLocation>
        <location evidence="2">Cell membrane</location>
        <topology evidence="2">Multi-pass membrane protein</topology>
    </subcellularLocation>
</comment>
<dbReference type="InterPro" id="IPR035919">
    <property type="entry name" value="EAL_sf"/>
</dbReference>
<keyword evidence="16" id="KW-1185">Reference proteome</keyword>
<dbReference type="SMART" id="SM00086">
    <property type="entry name" value="PAC"/>
    <property type="match status" value="2"/>
</dbReference>
<evidence type="ECO:0000256" key="8">
    <source>
        <dbReference type="ARBA" id="ARBA00023136"/>
    </source>
</evidence>
<evidence type="ECO:0000256" key="10">
    <source>
        <dbReference type="SAM" id="Phobius"/>
    </source>
</evidence>
<evidence type="ECO:0000256" key="1">
    <source>
        <dbReference type="ARBA" id="ARBA00001946"/>
    </source>
</evidence>
<dbReference type="RefSeq" id="WP_025800061.1">
    <property type="nucleotide sequence ID" value="NZ_CP009706.1"/>
</dbReference>
<dbReference type="InterPro" id="IPR052155">
    <property type="entry name" value="Biofilm_reg_signaling"/>
</dbReference>
<dbReference type="InterPro" id="IPR007895">
    <property type="entry name" value="MASE1"/>
</dbReference>
<keyword evidence="6 10" id="KW-0812">Transmembrane</keyword>
<evidence type="ECO:0000259" key="13">
    <source>
        <dbReference type="PROSITE" id="PS50883"/>
    </source>
</evidence>
<dbReference type="InterPro" id="IPR000014">
    <property type="entry name" value="PAS"/>
</dbReference>
<keyword evidence="5" id="KW-1003">Cell membrane</keyword>